<evidence type="ECO:0000259" key="1">
    <source>
        <dbReference type="Pfam" id="PF01261"/>
    </source>
</evidence>
<evidence type="ECO:0000313" key="3">
    <source>
        <dbReference type="Proteomes" id="UP000253426"/>
    </source>
</evidence>
<keyword evidence="2" id="KW-0413">Isomerase</keyword>
<dbReference type="PANTHER" id="PTHR12110">
    <property type="entry name" value="HYDROXYPYRUVATE ISOMERASE"/>
    <property type="match status" value="1"/>
</dbReference>
<dbReference type="EMBL" id="QNRR01000002">
    <property type="protein sequence ID" value="RBP45723.1"/>
    <property type="molecule type" value="Genomic_DNA"/>
</dbReference>
<evidence type="ECO:0000313" key="2">
    <source>
        <dbReference type="EMBL" id="RBP45723.1"/>
    </source>
</evidence>
<proteinExistence type="predicted"/>
<comment type="caution">
    <text evidence="2">The sequence shown here is derived from an EMBL/GenBank/DDBJ whole genome shotgun (WGS) entry which is preliminary data.</text>
</comment>
<keyword evidence="3" id="KW-1185">Reference proteome</keyword>
<sequence length="305" mass="34770">MLSLSSCWNSHRHEDGKHIAHEAKSLGFKYIELSHGLKVSHLPGIIQVVTESGIKISSVHNFCPPPVEVMMDAPDAFEFTSNKEEERVRALNLTEQTMETAARLGAQRVVLHLGSVPISPLTDKLEALTLEGKIYSREYTKVKLELVARRAKHAQVYFDRARHAIDQLLPLCEQYRVALGIETRSHFEQVPSAQEMLQLVDQYRESPWIGFWHDFGHVQRQANLGLLDHAEFLSEIAPRLLGCHVHDVDWPAKDHRVPLSTGGVDFDKLIPLIPKGIPLVWELSPTQRRSHVRERLAQWKEKFGE</sequence>
<dbReference type="RefSeq" id="WP_170156887.1">
    <property type="nucleotide sequence ID" value="NZ_QNRR01000002.1"/>
</dbReference>
<dbReference type="PANTHER" id="PTHR12110:SF53">
    <property type="entry name" value="BLR5974 PROTEIN"/>
    <property type="match status" value="1"/>
</dbReference>
<dbReference type="SUPFAM" id="SSF51658">
    <property type="entry name" value="Xylose isomerase-like"/>
    <property type="match status" value="1"/>
</dbReference>
<dbReference type="InterPro" id="IPR036237">
    <property type="entry name" value="Xyl_isomerase-like_sf"/>
</dbReference>
<dbReference type="InterPro" id="IPR013022">
    <property type="entry name" value="Xyl_isomerase-like_TIM-brl"/>
</dbReference>
<organism evidence="2 3">
    <name type="scientific">Roseimicrobium gellanilyticum</name>
    <dbReference type="NCBI Taxonomy" id="748857"/>
    <lineage>
        <taxon>Bacteria</taxon>
        <taxon>Pseudomonadati</taxon>
        <taxon>Verrucomicrobiota</taxon>
        <taxon>Verrucomicrobiia</taxon>
        <taxon>Verrucomicrobiales</taxon>
        <taxon>Verrucomicrobiaceae</taxon>
        <taxon>Roseimicrobium</taxon>
    </lineage>
</organism>
<dbReference type="Pfam" id="PF01261">
    <property type="entry name" value="AP_endonuc_2"/>
    <property type="match status" value="1"/>
</dbReference>
<gene>
    <name evidence="2" type="ORF">DES53_102105</name>
</gene>
<dbReference type="AlphaFoldDB" id="A0A366HS52"/>
<protein>
    <submittedName>
        <fullName evidence="2">Sugar phosphate isomerase/epimerase</fullName>
    </submittedName>
</protein>
<dbReference type="Gene3D" id="3.20.20.150">
    <property type="entry name" value="Divalent-metal-dependent TIM barrel enzymes"/>
    <property type="match status" value="1"/>
</dbReference>
<feature type="domain" description="Xylose isomerase-like TIM barrel" evidence="1">
    <location>
        <begin position="22"/>
        <end position="272"/>
    </location>
</feature>
<accession>A0A366HS52</accession>
<name>A0A366HS52_9BACT</name>
<dbReference type="Proteomes" id="UP000253426">
    <property type="component" value="Unassembled WGS sequence"/>
</dbReference>
<dbReference type="GO" id="GO:0016853">
    <property type="term" value="F:isomerase activity"/>
    <property type="evidence" value="ECO:0007669"/>
    <property type="project" value="UniProtKB-KW"/>
</dbReference>
<dbReference type="InterPro" id="IPR050312">
    <property type="entry name" value="IolE/XylAMocC-like"/>
</dbReference>
<reference evidence="2 3" key="1">
    <citation type="submission" date="2018-06" db="EMBL/GenBank/DDBJ databases">
        <title>Genomic Encyclopedia of Type Strains, Phase IV (KMG-IV): sequencing the most valuable type-strain genomes for metagenomic binning, comparative biology and taxonomic classification.</title>
        <authorList>
            <person name="Goeker M."/>
        </authorList>
    </citation>
    <scope>NUCLEOTIDE SEQUENCE [LARGE SCALE GENOMIC DNA]</scope>
    <source>
        <strain evidence="2 3">DSM 25532</strain>
    </source>
</reference>